<evidence type="ECO:0000256" key="4">
    <source>
        <dbReference type="ARBA" id="ARBA00023163"/>
    </source>
</evidence>
<keyword evidence="2" id="KW-0805">Transcription regulation</keyword>
<dbReference type="PANTHER" id="PTHR47540:SF4">
    <property type="entry name" value="TRANSCRIPTION FACTOR RGLT"/>
    <property type="match status" value="1"/>
</dbReference>
<accession>A0ABR3TLD2</accession>
<organism evidence="8 9">
    <name type="scientific">Diplodia intermedia</name>
    <dbReference type="NCBI Taxonomy" id="856260"/>
    <lineage>
        <taxon>Eukaryota</taxon>
        <taxon>Fungi</taxon>
        <taxon>Dikarya</taxon>
        <taxon>Ascomycota</taxon>
        <taxon>Pezizomycotina</taxon>
        <taxon>Dothideomycetes</taxon>
        <taxon>Dothideomycetes incertae sedis</taxon>
        <taxon>Botryosphaeriales</taxon>
        <taxon>Botryosphaeriaceae</taxon>
        <taxon>Diplodia</taxon>
    </lineage>
</organism>
<dbReference type="InterPro" id="IPR036864">
    <property type="entry name" value="Zn2-C6_fun-type_DNA-bd_sf"/>
</dbReference>
<comment type="subcellular location">
    <subcellularLocation>
        <location evidence="1">Nucleus</location>
    </subcellularLocation>
</comment>
<reference evidence="8 9" key="1">
    <citation type="journal article" date="2023" name="Plant Dis.">
        <title>First Report of Diplodia intermedia Causing Canker and Dieback Diseases on Apple Trees in Canada.</title>
        <authorList>
            <person name="Ellouze W."/>
            <person name="Ilyukhin E."/>
            <person name="Sulman M."/>
            <person name="Ali S."/>
        </authorList>
    </citation>
    <scope>NUCLEOTIDE SEQUENCE [LARGE SCALE GENOMIC DNA]</scope>
    <source>
        <strain evidence="8 9">M45-28</strain>
    </source>
</reference>
<dbReference type="PANTHER" id="PTHR47540">
    <property type="entry name" value="THIAMINE REPRESSIBLE GENES REGULATORY PROTEIN THI5"/>
    <property type="match status" value="1"/>
</dbReference>
<evidence type="ECO:0000259" key="7">
    <source>
        <dbReference type="PROSITE" id="PS50048"/>
    </source>
</evidence>
<keyword evidence="9" id="KW-1185">Reference proteome</keyword>
<evidence type="ECO:0000313" key="8">
    <source>
        <dbReference type="EMBL" id="KAL1640182.1"/>
    </source>
</evidence>
<dbReference type="InterPro" id="IPR051711">
    <property type="entry name" value="Stress_Response_Reg"/>
</dbReference>
<dbReference type="InterPro" id="IPR001138">
    <property type="entry name" value="Zn2Cys6_DnaBD"/>
</dbReference>
<name>A0ABR3TLD2_9PEZI</name>
<dbReference type="PROSITE" id="PS50048">
    <property type="entry name" value="ZN2_CY6_FUNGAL_2"/>
    <property type="match status" value="1"/>
</dbReference>
<evidence type="ECO:0000256" key="6">
    <source>
        <dbReference type="SAM" id="MobiDB-lite"/>
    </source>
</evidence>
<protein>
    <recommendedName>
        <fullName evidence="7">Zn(2)-C6 fungal-type domain-containing protein</fullName>
    </recommendedName>
</protein>
<dbReference type="EMBL" id="JAKEKT020000053">
    <property type="protein sequence ID" value="KAL1640182.1"/>
    <property type="molecule type" value="Genomic_DNA"/>
</dbReference>
<evidence type="ECO:0000256" key="2">
    <source>
        <dbReference type="ARBA" id="ARBA00023015"/>
    </source>
</evidence>
<dbReference type="CDD" id="cd00067">
    <property type="entry name" value="GAL4"/>
    <property type="match status" value="1"/>
</dbReference>
<evidence type="ECO:0000256" key="5">
    <source>
        <dbReference type="ARBA" id="ARBA00023242"/>
    </source>
</evidence>
<dbReference type="SMART" id="SM00066">
    <property type="entry name" value="GAL4"/>
    <property type="match status" value="1"/>
</dbReference>
<feature type="region of interest" description="Disordered" evidence="6">
    <location>
        <begin position="66"/>
        <end position="101"/>
    </location>
</feature>
<sequence length="326" mass="35592">MAAQGLLFDDMPCWSDAADAKRPRLKLRSACDLCHAAKVKCSGELVCARCQSQELPCSYSYAMRAGKPKGSRNRKTLEKQARLRQQHAASRSPRNDWHAPAVDLDPSWVDTAGIDFGAFAGADQPTPSGSTVDPGTSAFTDADSLLMTAAPLQTPPLQSFQWTWPDCETAEEPTSSASTCDCFDVQTANLGSLHSLHRSLQLPSSSCRIDICVQRINSALNSCREFLGCSRCHKDSFAVLLTISAFQLVLRLFEHLVSEQQQPALRDIGNSDIPNASAPPCRIGEYEGRGDLGRAKELNRTSFSFGNNGVWSRIVIVAVCIEQLLR</sequence>
<dbReference type="Gene3D" id="4.10.240.10">
    <property type="entry name" value="Zn(2)-C6 fungal-type DNA-binding domain"/>
    <property type="match status" value="1"/>
</dbReference>
<dbReference type="Pfam" id="PF00172">
    <property type="entry name" value="Zn_clus"/>
    <property type="match status" value="1"/>
</dbReference>
<dbReference type="PROSITE" id="PS00463">
    <property type="entry name" value="ZN2_CY6_FUNGAL_1"/>
    <property type="match status" value="1"/>
</dbReference>
<evidence type="ECO:0000256" key="3">
    <source>
        <dbReference type="ARBA" id="ARBA00023125"/>
    </source>
</evidence>
<keyword evidence="5" id="KW-0539">Nucleus</keyword>
<evidence type="ECO:0000313" key="9">
    <source>
        <dbReference type="Proteomes" id="UP001521184"/>
    </source>
</evidence>
<keyword evidence="3" id="KW-0238">DNA-binding</keyword>
<dbReference type="SUPFAM" id="SSF57701">
    <property type="entry name" value="Zn2/Cys6 DNA-binding domain"/>
    <property type="match status" value="1"/>
</dbReference>
<evidence type="ECO:0000256" key="1">
    <source>
        <dbReference type="ARBA" id="ARBA00004123"/>
    </source>
</evidence>
<proteinExistence type="predicted"/>
<feature type="domain" description="Zn(2)-C6 fungal-type" evidence="7">
    <location>
        <begin position="30"/>
        <end position="59"/>
    </location>
</feature>
<dbReference type="Proteomes" id="UP001521184">
    <property type="component" value="Unassembled WGS sequence"/>
</dbReference>
<keyword evidence="4" id="KW-0804">Transcription</keyword>
<gene>
    <name evidence="8" type="ORF">SLS58_007133</name>
</gene>
<comment type="caution">
    <text evidence="8">The sequence shown here is derived from an EMBL/GenBank/DDBJ whole genome shotgun (WGS) entry which is preliminary data.</text>
</comment>